<dbReference type="Proteomes" id="UP000295781">
    <property type="component" value="Chromosome"/>
</dbReference>
<name>A0A4P2PWX5_SORCE</name>
<sequence length="305" mass="34169">MEAPTCPIPSFSDVRARVFLDVQAEDGVESSWGVRTSEARIFECPASGLRFRLPAPREKIAAFYRSEYHARMGGEEDARRAEAYRKENQERIGVLQRYSPSGRVLDVGCSTGQFAAQLRETGYDALGCDISEDACQKAAALLGEDRVLCGPVESLLDRLRGSLDAITMMDVIEHFDDVVSPLRAMREMLRPGGILFLRTPTLRSPFYKVADLSYRLSGGRYKDAVLKIYHAEHFYFFTDRAMRALLEDTGYEVLAIDPDPLLWENFRSAEMRQGPLVNSVLAAVYFAGRLADRGHGMKVVARRPG</sequence>
<reference evidence="1 2" key="1">
    <citation type="submission" date="2015-09" db="EMBL/GenBank/DDBJ databases">
        <title>Sorangium comparison.</title>
        <authorList>
            <person name="Zaburannyi N."/>
            <person name="Bunk B."/>
            <person name="Overmann J."/>
            <person name="Mueller R."/>
        </authorList>
    </citation>
    <scope>NUCLEOTIDE SEQUENCE [LARGE SCALE GENOMIC DNA]</scope>
    <source>
        <strain evidence="1 2">So ceGT47</strain>
    </source>
</reference>
<evidence type="ECO:0008006" key="3">
    <source>
        <dbReference type="Google" id="ProtNLM"/>
    </source>
</evidence>
<evidence type="ECO:0000313" key="1">
    <source>
        <dbReference type="EMBL" id="AUX21304.1"/>
    </source>
</evidence>
<organism evidence="1 2">
    <name type="scientific">Sorangium cellulosum</name>
    <name type="common">Polyangium cellulosum</name>
    <dbReference type="NCBI Taxonomy" id="56"/>
    <lineage>
        <taxon>Bacteria</taxon>
        <taxon>Pseudomonadati</taxon>
        <taxon>Myxococcota</taxon>
        <taxon>Polyangia</taxon>
        <taxon>Polyangiales</taxon>
        <taxon>Polyangiaceae</taxon>
        <taxon>Sorangium</taxon>
    </lineage>
</organism>
<dbReference type="InterPro" id="IPR029063">
    <property type="entry name" value="SAM-dependent_MTases_sf"/>
</dbReference>
<gene>
    <name evidence="1" type="ORF">SOCEGT47_017850</name>
</gene>
<dbReference type="Pfam" id="PF13489">
    <property type="entry name" value="Methyltransf_23"/>
    <property type="match status" value="1"/>
</dbReference>
<dbReference type="PANTHER" id="PTHR43861">
    <property type="entry name" value="TRANS-ACONITATE 2-METHYLTRANSFERASE-RELATED"/>
    <property type="match status" value="1"/>
</dbReference>
<dbReference type="AlphaFoldDB" id="A0A4P2PWX5"/>
<dbReference type="Gene3D" id="3.40.50.150">
    <property type="entry name" value="Vaccinia Virus protein VP39"/>
    <property type="match status" value="1"/>
</dbReference>
<dbReference type="SUPFAM" id="SSF53335">
    <property type="entry name" value="S-adenosyl-L-methionine-dependent methyltransferases"/>
    <property type="match status" value="1"/>
</dbReference>
<accession>A0A4P2PWX5</accession>
<dbReference type="EMBL" id="CP012670">
    <property type="protein sequence ID" value="AUX21304.1"/>
    <property type="molecule type" value="Genomic_DNA"/>
</dbReference>
<protein>
    <recommendedName>
        <fullName evidence="3">SAM-dependent methyltransferase</fullName>
    </recommendedName>
</protein>
<evidence type="ECO:0000313" key="2">
    <source>
        <dbReference type="Proteomes" id="UP000295781"/>
    </source>
</evidence>
<proteinExistence type="predicted"/>
<dbReference type="CDD" id="cd02440">
    <property type="entry name" value="AdoMet_MTases"/>
    <property type="match status" value="1"/>
</dbReference>